<dbReference type="PROSITE" id="PS51257">
    <property type="entry name" value="PROKAR_LIPOPROTEIN"/>
    <property type="match status" value="1"/>
</dbReference>
<keyword evidence="4 8" id="KW-0732">Signal</keyword>
<comment type="similarity">
    <text evidence="2">Belongs to the aromatic amine dehydrogenase heavy chain family.</text>
</comment>
<evidence type="ECO:0000256" key="1">
    <source>
        <dbReference type="ARBA" id="ARBA00004418"/>
    </source>
</evidence>
<dbReference type="SUPFAM" id="SSF50969">
    <property type="entry name" value="YVTN repeat-like/Quinoprotein amine dehydrogenase"/>
    <property type="match status" value="1"/>
</dbReference>
<dbReference type="EMBL" id="BASM01000042">
    <property type="protein sequence ID" value="GAD28049.1"/>
    <property type="molecule type" value="Genomic_DNA"/>
</dbReference>
<name>A0ABQ0J0S8_GLUTH</name>
<dbReference type="Proteomes" id="UP000018209">
    <property type="component" value="Unassembled WGS sequence"/>
</dbReference>
<keyword evidence="6" id="KW-0249">Electron transport</keyword>
<reference evidence="9 10" key="1">
    <citation type="submission" date="2013-08" db="EMBL/GenBank/DDBJ databases">
        <title>Gluconobacter thailandicus NBRC 3257 whole genome sequence.</title>
        <authorList>
            <person name="Matsutani M."/>
            <person name="Yakushi T."/>
            <person name="Matsushita K."/>
        </authorList>
    </citation>
    <scope>NUCLEOTIDE SEQUENCE [LARGE SCALE GENOMIC DNA]</scope>
    <source>
        <strain evidence="9 10">NBRC 3257</strain>
    </source>
</reference>
<evidence type="ECO:0000256" key="2">
    <source>
        <dbReference type="ARBA" id="ARBA00010548"/>
    </source>
</evidence>
<feature type="signal peptide" evidence="8">
    <location>
        <begin position="1"/>
        <end position="40"/>
    </location>
</feature>
<organism evidence="9 10">
    <name type="scientific">Gluconobacter thailandicus NBRC 3257</name>
    <dbReference type="NCBI Taxonomy" id="1381097"/>
    <lineage>
        <taxon>Bacteria</taxon>
        <taxon>Pseudomonadati</taxon>
        <taxon>Pseudomonadota</taxon>
        <taxon>Alphaproteobacteria</taxon>
        <taxon>Acetobacterales</taxon>
        <taxon>Acetobacteraceae</taxon>
        <taxon>Gluconobacter</taxon>
    </lineage>
</organism>
<protein>
    <submittedName>
        <fullName evidence="9">Methylamine dehydrogenase heavy chain</fullName>
    </submittedName>
</protein>
<dbReference type="InterPro" id="IPR011044">
    <property type="entry name" value="Quino_amine_DH_bsu"/>
</dbReference>
<evidence type="ECO:0000256" key="6">
    <source>
        <dbReference type="ARBA" id="ARBA00022982"/>
    </source>
</evidence>
<evidence type="ECO:0000256" key="4">
    <source>
        <dbReference type="ARBA" id="ARBA00022729"/>
    </source>
</evidence>
<dbReference type="Gene3D" id="2.130.10.10">
    <property type="entry name" value="YVTN repeat-like/Quinoprotein amine dehydrogenase"/>
    <property type="match status" value="1"/>
</dbReference>
<evidence type="ECO:0000313" key="10">
    <source>
        <dbReference type="Proteomes" id="UP000018209"/>
    </source>
</evidence>
<keyword evidence="7" id="KW-0560">Oxidoreductase</keyword>
<dbReference type="InterPro" id="IPR009451">
    <property type="entry name" value="Metamine_DH_Hvc"/>
</dbReference>
<dbReference type="InterPro" id="IPR015943">
    <property type="entry name" value="WD40/YVTN_repeat-like_dom_sf"/>
</dbReference>
<keyword evidence="10" id="KW-1185">Reference proteome</keyword>
<keyword evidence="5" id="KW-0574">Periplasm</keyword>
<comment type="caution">
    <text evidence="9">The sequence shown here is derived from an EMBL/GenBank/DDBJ whole genome shotgun (WGS) entry which is preliminary data.</text>
</comment>
<evidence type="ECO:0000313" key="9">
    <source>
        <dbReference type="EMBL" id="GAD28049.1"/>
    </source>
</evidence>
<feature type="chain" id="PRO_5045080914" evidence="8">
    <location>
        <begin position="41"/>
        <end position="408"/>
    </location>
</feature>
<evidence type="ECO:0000256" key="5">
    <source>
        <dbReference type="ARBA" id="ARBA00022764"/>
    </source>
</evidence>
<evidence type="ECO:0000256" key="8">
    <source>
        <dbReference type="SAM" id="SignalP"/>
    </source>
</evidence>
<accession>A0ABQ0J0S8</accession>
<dbReference type="Pfam" id="PF06433">
    <property type="entry name" value="Me-amine-dh_H"/>
    <property type="match status" value="1"/>
</dbReference>
<sequence>MFHIARKDMNRMLKLPTKLAAMTAFLLATVASGACGSAYADDPVLQTEESDIIKLSPVTDHRILVQDAVGHHAKDGRVYVVDADRGKLLGMVQAAYNGNVVQDPKGRAFYVGETVWSRGNRGDRADLLASYDPQTLEIVNDQVLPGRALVTPKKNDLTISSDGSRLYIYDMVPTNAVHVIDTASHKLSLNVDLPGCALTYPWGNAGFTSICADGSLANVSLNAGKAEVTHTKPFFDPEKDAVFEHSPTRRTDGKTWFISYSGLVYPTALSAQTKIDTAWSIQEAAGMKAAPAADSPFTVTWRPGGWQLSALHYATGHLFVTMHQGTFWTHKTAGTEVWELDVETHKLIRRIKLPKPSSMVGVTQDAKPLMFTSDEAGDLFIWDATTGTMLRKMPHLGDDLYFTVALGE</sequence>
<gene>
    <name evidence="9" type="ORF">NBRC3257_3048</name>
</gene>
<comment type="subcellular location">
    <subcellularLocation>
        <location evidence="1">Periplasm</location>
    </subcellularLocation>
</comment>
<keyword evidence="3" id="KW-0813">Transport</keyword>
<proteinExistence type="inferred from homology"/>
<evidence type="ECO:0000256" key="7">
    <source>
        <dbReference type="ARBA" id="ARBA00023002"/>
    </source>
</evidence>
<evidence type="ECO:0000256" key="3">
    <source>
        <dbReference type="ARBA" id="ARBA00022448"/>
    </source>
</evidence>